<evidence type="ECO:0000313" key="8">
    <source>
        <dbReference type="Proteomes" id="UP000245207"/>
    </source>
</evidence>
<dbReference type="STRING" id="35608.A0A2U1MX79"/>
<feature type="transmembrane region" description="Helical" evidence="5">
    <location>
        <begin position="160"/>
        <end position="181"/>
    </location>
</feature>
<feature type="transmembrane region" description="Helical" evidence="5">
    <location>
        <begin position="211"/>
        <end position="240"/>
    </location>
</feature>
<feature type="domain" description="Sugar phosphate transporter" evidence="6">
    <location>
        <begin position="101"/>
        <end position="303"/>
    </location>
</feature>
<gene>
    <name evidence="7" type="ORF">CTI12_AA335390</name>
</gene>
<evidence type="ECO:0000256" key="4">
    <source>
        <dbReference type="ARBA" id="ARBA00023136"/>
    </source>
</evidence>
<dbReference type="InterPro" id="IPR004853">
    <property type="entry name" value="Sugar_P_trans_dom"/>
</dbReference>
<sequence length="399" mass="45562">MASFTSHLFLHSGAAAYCSCKRPTYTISPRPHFTRREATVLSLKNSQGNTPLEFSGKQMRFSRSDQFIKRRDLAPIPVSKAAEAEPPAPPFEKFQLLLTISLCLIWYLLSTILHSFTRKIYLYFPFPFFLSAVQLFAGVNMCILNWAFGSRKRAPITKDLLKVIAPIAVFHTIVHIMSNFYSSVRIDPLIKTALDPVISALPFPMMLFQLITGYLILLLILLLCVALALLAIGAIIFTIFLTCRNICSKKAMQRLDSTNLYAYVSIISLVFCLPLAILIEGPTLKNGLSRAIAKVGMLTILSDLCCDRSSKMGQPDYFHCWKHIEHDFFIYLLGNPIPRRHNIHLKVSCSLFFSDIFDYINLSRHEGNLKRNITWSLNCHYWCWHLLRLKGNMKETKWA</sequence>
<feature type="transmembrane region" description="Helical" evidence="5">
    <location>
        <begin position="260"/>
        <end position="279"/>
    </location>
</feature>
<evidence type="ECO:0000256" key="2">
    <source>
        <dbReference type="ARBA" id="ARBA00022692"/>
    </source>
</evidence>
<evidence type="ECO:0000313" key="7">
    <source>
        <dbReference type="EMBL" id="PWA65847.1"/>
    </source>
</evidence>
<evidence type="ECO:0000256" key="5">
    <source>
        <dbReference type="SAM" id="Phobius"/>
    </source>
</evidence>
<reference evidence="7 8" key="1">
    <citation type="journal article" date="2018" name="Mol. Plant">
        <title>The genome of Artemisia annua provides insight into the evolution of Asteraceae family and artemisinin biosynthesis.</title>
        <authorList>
            <person name="Shen Q."/>
            <person name="Zhang L."/>
            <person name="Liao Z."/>
            <person name="Wang S."/>
            <person name="Yan T."/>
            <person name="Shi P."/>
            <person name="Liu M."/>
            <person name="Fu X."/>
            <person name="Pan Q."/>
            <person name="Wang Y."/>
            <person name="Lv Z."/>
            <person name="Lu X."/>
            <person name="Zhang F."/>
            <person name="Jiang W."/>
            <person name="Ma Y."/>
            <person name="Chen M."/>
            <person name="Hao X."/>
            <person name="Li L."/>
            <person name="Tang Y."/>
            <person name="Lv G."/>
            <person name="Zhou Y."/>
            <person name="Sun X."/>
            <person name="Brodelius P.E."/>
            <person name="Rose J.K.C."/>
            <person name="Tang K."/>
        </authorList>
    </citation>
    <scope>NUCLEOTIDE SEQUENCE [LARGE SCALE GENOMIC DNA]</scope>
    <source>
        <strain evidence="8">cv. Huhao1</strain>
        <tissue evidence="7">Leaf</tissue>
    </source>
</reference>
<evidence type="ECO:0000259" key="6">
    <source>
        <dbReference type="Pfam" id="PF03151"/>
    </source>
</evidence>
<feature type="transmembrane region" description="Helical" evidence="5">
    <location>
        <begin position="128"/>
        <end position="148"/>
    </location>
</feature>
<comment type="subcellular location">
    <subcellularLocation>
        <location evidence="1">Membrane</location>
        <topology evidence="1">Multi-pass membrane protein</topology>
    </subcellularLocation>
</comment>
<keyword evidence="8" id="KW-1185">Reference proteome</keyword>
<dbReference type="OrthoDB" id="6418713at2759"/>
<evidence type="ECO:0000256" key="3">
    <source>
        <dbReference type="ARBA" id="ARBA00022989"/>
    </source>
</evidence>
<dbReference type="EMBL" id="PKPP01004148">
    <property type="protein sequence ID" value="PWA65847.1"/>
    <property type="molecule type" value="Genomic_DNA"/>
</dbReference>
<accession>A0A2U1MX79</accession>
<keyword evidence="2 5" id="KW-0812">Transmembrane</keyword>
<dbReference type="AlphaFoldDB" id="A0A2U1MX79"/>
<name>A0A2U1MX79_ARTAN</name>
<proteinExistence type="predicted"/>
<comment type="caution">
    <text evidence="7">The sequence shown here is derived from an EMBL/GenBank/DDBJ whole genome shotgun (WGS) entry which is preliminary data.</text>
</comment>
<evidence type="ECO:0000256" key="1">
    <source>
        <dbReference type="ARBA" id="ARBA00004141"/>
    </source>
</evidence>
<protein>
    <submittedName>
        <fullName evidence="7">Triose phosphate/phosphate translocator, chloroplastic</fullName>
    </submittedName>
</protein>
<organism evidence="7 8">
    <name type="scientific">Artemisia annua</name>
    <name type="common">Sweet wormwood</name>
    <dbReference type="NCBI Taxonomy" id="35608"/>
    <lineage>
        <taxon>Eukaryota</taxon>
        <taxon>Viridiplantae</taxon>
        <taxon>Streptophyta</taxon>
        <taxon>Embryophyta</taxon>
        <taxon>Tracheophyta</taxon>
        <taxon>Spermatophyta</taxon>
        <taxon>Magnoliopsida</taxon>
        <taxon>eudicotyledons</taxon>
        <taxon>Gunneridae</taxon>
        <taxon>Pentapetalae</taxon>
        <taxon>asterids</taxon>
        <taxon>campanulids</taxon>
        <taxon>Asterales</taxon>
        <taxon>Asteraceae</taxon>
        <taxon>Asteroideae</taxon>
        <taxon>Anthemideae</taxon>
        <taxon>Artemisiinae</taxon>
        <taxon>Artemisia</taxon>
    </lineage>
</organism>
<dbReference type="PANTHER" id="PTHR11132">
    <property type="entry name" value="SOLUTE CARRIER FAMILY 35"/>
    <property type="match status" value="1"/>
</dbReference>
<dbReference type="InterPro" id="IPR050186">
    <property type="entry name" value="TPT_transporter"/>
</dbReference>
<dbReference type="GO" id="GO:0016020">
    <property type="term" value="C:membrane"/>
    <property type="evidence" value="ECO:0007669"/>
    <property type="project" value="UniProtKB-SubCell"/>
</dbReference>
<keyword evidence="3 5" id="KW-1133">Transmembrane helix</keyword>
<keyword evidence="4 5" id="KW-0472">Membrane</keyword>
<feature type="transmembrane region" description="Helical" evidence="5">
    <location>
        <begin position="96"/>
        <end position="116"/>
    </location>
</feature>
<dbReference type="Proteomes" id="UP000245207">
    <property type="component" value="Unassembled WGS sequence"/>
</dbReference>
<dbReference type="Pfam" id="PF03151">
    <property type="entry name" value="TPT"/>
    <property type="match status" value="1"/>
</dbReference>